<keyword evidence="4" id="KW-1185">Reference proteome</keyword>
<keyword evidence="2" id="KW-0732">Signal</keyword>
<feature type="signal peptide" evidence="2">
    <location>
        <begin position="1"/>
        <end position="18"/>
    </location>
</feature>
<dbReference type="PROSITE" id="PS51257">
    <property type="entry name" value="PROKAR_LIPOPROTEIN"/>
    <property type="match status" value="1"/>
</dbReference>
<feature type="chain" id="PRO_5001651903" description="Lipoprotein" evidence="2">
    <location>
        <begin position="19"/>
        <end position="91"/>
    </location>
</feature>
<dbReference type="HOGENOM" id="CLU_2422593_0_0_0"/>
<name>A0A068NQC9_FIMGI</name>
<dbReference type="KEGG" id="fgi:OP10G_2248"/>
<evidence type="ECO:0000313" key="4">
    <source>
        <dbReference type="Proteomes" id="UP000027982"/>
    </source>
</evidence>
<reference evidence="3 4" key="1">
    <citation type="journal article" date="2014" name="PLoS ONE">
        <title>The first complete genome sequence of the class fimbriimonadia in the phylum armatimonadetes.</title>
        <authorList>
            <person name="Hu Z.Y."/>
            <person name="Wang Y.Z."/>
            <person name="Im W.T."/>
            <person name="Wang S.Y."/>
            <person name="Zhao G.P."/>
            <person name="Zheng H.J."/>
            <person name="Quan Z.X."/>
        </authorList>
    </citation>
    <scope>NUCLEOTIDE SEQUENCE [LARGE SCALE GENOMIC DNA]</scope>
    <source>
        <strain evidence="3">Gsoil 348</strain>
    </source>
</reference>
<dbReference type="STRING" id="661478.OP10G_2248"/>
<organism evidence="3 4">
    <name type="scientific">Fimbriimonas ginsengisoli Gsoil 348</name>
    <dbReference type="NCBI Taxonomy" id="661478"/>
    <lineage>
        <taxon>Bacteria</taxon>
        <taxon>Bacillati</taxon>
        <taxon>Armatimonadota</taxon>
        <taxon>Fimbriimonadia</taxon>
        <taxon>Fimbriimonadales</taxon>
        <taxon>Fimbriimonadaceae</taxon>
        <taxon>Fimbriimonas</taxon>
    </lineage>
</organism>
<evidence type="ECO:0000313" key="3">
    <source>
        <dbReference type="EMBL" id="AIE85616.1"/>
    </source>
</evidence>
<dbReference type="EMBL" id="CP007139">
    <property type="protein sequence ID" value="AIE85616.1"/>
    <property type="molecule type" value="Genomic_DNA"/>
</dbReference>
<feature type="region of interest" description="Disordered" evidence="1">
    <location>
        <begin position="20"/>
        <end position="40"/>
    </location>
</feature>
<dbReference type="Proteomes" id="UP000027982">
    <property type="component" value="Chromosome"/>
</dbReference>
<evidence type="ECO:0000256" key="2">
    <source>
        <dbReference type="SAM" id="SignalP"/>
    </source>
</evidence>
<evidence type="ECO:0000256" key="1">
    <source>
        <dbReference type="SAM" id="MobiDB-lite"/>
    </source>
</evidence>
<sequence length="91" mass="9481">MKRILLLITALIVAGALAGCKGGSAPDTMSADQTTSALDKMKPEDQIKYYANSPMPEAQKEKKYAEIEAKTGVKASTVLGGMKGPGGPPSR</sequence>
<proteinExistence type="predicted"/>
<protein>
    <recommendedName>
        <fullName evidence="5">Lipoprotein</fullName>
    </recommendedName>
</protein>
<gene>
    <name evidence="3" type="ORF">OP10G_2248</name>
</gene>
<dbReference type="AlphaFoldDB" id="A0A068NQC9"/>
<evidence type="ECO:0008006" key="5">
    <source>
        <dbReference type="Google" id="ProtNLM"/>
    </source>
</evidence>
<accession>A0A068NQC9</accession>
<dbReference type="RefSeq" id="WP_025225822.1">
    <property type="nucleotide sequence ID" value="NZ_CP007139.1"/>
</dbReference>